<sequence length="109" mass="13442">MAVETILDDSTSSHYVLPIKVHCEPKIIDEHVQQRELRERYREQREERQREERRREYMNDQWISSGSSDRMGYQINENYRNIVENDGKRTHIRLVHQSFHYKLKRRKKG</sequence>
<evidence type="ECO:0000256" key="1">
    <source>
        <dbReference type="SAM" id="Coils"/>
    </source>
</evidence>
<dbReference type="STRING" id="6280.A0A0N4T2Q7"/>
<proteinExistence type="predicted"/>
<dbReference type="EMBL" id="UZAD01000364">
    <property type="protein sequence ID" value="VDN83643.1"/>
    <property type="molecule type" value="Genomic_DNA"/>
</dbReference>
<keyword evidence="1" id="KW-0175">Coiled coil</keyword>
<keyword evidence="3" id="KW-1185">Reference proteome</keyword>
<dbReference type="Proteomes" id="UP000278627">
    <property type="component" value="Unassembled WGS sequence"/>
</dbReference>
<reference evidence="2 3" key="2">
    <citation type="submission" date="2018-11" db="EMBL/GenBank/DDBJ databases">
        <authorList>
            <consortium name="Pathogen Informatics"/>
        </authorList>
    </citation>
    <scope>NUCLEOTIDE SEQUENCE [LARGE SCALE GENOMIC DNA]</scope>
</reference>
<gene>
    <name evidence="2" type="ORF">BPAG_LOCUS2457</name>
</gene>
<organism evidence="4">
    <name type="scientific">Brugia pahangi</name>
    <name type="common">Filarial nematode worm</name>
    <dbReference type="NCBI Taxonomy" id="6280"/>
    <lineage>
        <taxon>Eukaryota</taxon>
        <taxon>Metazoa</taxon>
        <taxon>Ecdysozoa</taxon>
        <taxon>Nematoda</taxon>
        <taxon>Chromadorea</taxon>
        <taxon>Rhabditida</taxon>
        <taxon>Spirurina</taxon>
        <taxon>Spiruromorpha</taxon>
        <taxon>Filarioidea</taxon>
        <taxon>Onchocercidae</taxon>
        <taxon>Brugia</taxon>
    </lineage>
</organism>
<feature type="coiled-coil region" evidence="1">
    <location>
        <begin position="31"/>
        <end position="61"/>
    </location>
</feature>
<reference evidence="4" key="1">
    <citation type="submission" date="2017-02" db="UniProtKB">
        <authorList>
            <consortium name="WormBaseParasite"/>
        </authorList>
    </citation>
    <scope>IDENTIFICATION</scope>
</reference>
<protein>
    <submittedName>
        <fullName evidence="2 4">Uncharacterized protein</fullName>
    </submittedName>
</protein>
<evidence type="ECO:0000313" key="3">
    <source>
        <dbReference type="Proteomes" id="UP000278627"/>
    </source>
</evidence>
<dbReference type="AlphaFoldDB" id="A0A0N4T2Q7"/>
<evidence type="ECO:0000313" key="4">
    <source>
        <dbReference type="WBParaSite" id="BPAG_0000248701-mRNA-1"/>
    </source>
</evidence>
<evidence type="ECO:0000313" key="2">
    <source>
        <dbReference type="EMBL" id="VDN83643.1"/>
    </source>
</evidence>
<accession>A0A0N4T2Q7</accession>
<dbReference type="WBParaSite" id="BPAG_0000248701-mRNA-1">
    <property type="protein sequence ID" value="BPAG_0000248701-mRNA-1"/>
    <property type="gene ID" value="BPAG_0000248701"/>
</dbReference>
<name>A0A0N4T2Q7_BRUPA</name>